<evidence type="ECO:0000259" key="2">
    <source>
        <dbReference type="Pfam" id="PF14529"/>
    </source>
</evidence>
<dbReference type="Proteomes" id="UP000719412">
    <property type="component" value="Unassembled WGS sequence"/>
</dbReference>
<dbReference type="Gene3D" id="3.60.10.10">
    <property type="entry name" value="Endonuclease/exonuclease/phosphatase"/>
    <property type="match status" value="1"/>
</dbReference>
<feature type="compositionally biased region" description="Basic and acidic residues" evidence="1">
    <location>
        <begin position="514"/>
        <end position="560"/>
    </location>
</feature>
<organism evidence="3 4">
    <name type="scientific">Tenebrio molitor</name>
    <name type="common">Yellow mealworm beetle</name>
    <dbReference type="NCBI Taxonomy" id="7067"/>
    <lineage>
        <taxon>Eukaryota</taxon>
        <taxon>Metazoa</taxon>
        <taxon>Ecdysozoa</taxon>
        <taxon>Arthropoda</taxon>
        <taxon>Hexapoda</taxon>
        <taxon>Insecta</taxon>
        <taxon>Pterygota</taxon>
        <taxon>Neoptera</taxon>
        <taxon>Endopterygota</taxon>
        <taxon>Coleoptera</taxon>
        <taxon>Polyphaga</taxon>
        <taxon>Cucujiformia</taxon>
        <taxon>Tenebrionidae</taxon>
        <taxon>Tenebrio</taxon>
    </lineage>
</organism>
<reference evidence="3" key="2">
    <citation type="submission" date="2021-08" db="EMBL/GenBank/DDBJ databases">
        <authorList>
            <person name="Eriksson T."/>
        </authorList>
    </citation>
    <scope>NUCLEOTIDE SEQUENCE</scope>
    <source>
        <strain evidence="3">Stoneville</strain>
        <tissue evidence="3">Whole head</tissue>
    </source>
</reference>
<feature type="region of interest" description="Disordered" evidence="1">
    <location>
        <begin position="62"/>
        <end position="93"/>
    </location>
</feature>
<sequence>MEKILEKLEEVKREITEEIKELRKENQDVKREIEQLREEFKNKEKKWEEEKNSMSERVAWLEKKMENEERRRRKNNIVITGWRSEGSSKQQSREEVEKFIKENIGEAKVKDCYNINKDQILVQMEEWSGKEKVMKQKGKLRGNRATEKIFIDNDLTKKEREIQKKIRAIAREERRQGKDLKVGKGETGGFSVDVGRGDGGKGDNGNGQRIKKRVDGQKKGKTEGKHKGEQEKQGTKGRKGAKVLYWNVAGLRKRGDEFWDYVRQFEVVGLVETWVEKQSWEKVEKTLPKEYKWEGQWAKRERKRGRAAGGIITGVKLGIEEKQKEKGEEEGYMERNVHIDNEWWKIATVYSKEMRKTTRRVENTMKMDREECMLLGGDFNGRIGERGARNWEEEKGDGRRKTKDKVENAEGKRLIEWIEENGWEVLNGNKRGDEEGEVTYVGSRGETVIDYAIVNEAAWERVKEFKVGERVDSDHLPLEITIEGTNQEEKEKGEMREEEKKEETGGSNIQGAGNREDGDRAKGSDRESDEEKGGDSKGSERGRKEKWMVGQRIEKEKQKREREEKEIKEIRTEREVWKYISRERKKKEPVSEKITIQEWEEYFMRLLEGRKEEGKVGTQRKEKQTVMEETEITAEEVGRHIRYLKKRKAPGWDGVQNEAWMYGTERMVERMVELMNGVWRGEGFPEDWREGVICPIFKKGEKNRAENYRGITLLNTGYKLYASVLSERMKREIEEKGVLPDSQAGFRKGRGTN</sequence>
<name>A0A8J6HA81_TENMO</name>
<dbReference type="PANTHER" id="PTHR19446">
    <property type="entry name" value="REVERSE TRANSCRIPTASES"/>
    <property type="match status" value="1"/>
</dbReference>
<dbReference type="AlphaFoldDB" id="A0A8J6HA81"/>
<dbReference type="InterPro" id="IPR005135">
    <property type="entry name" value="Endo/exonuclease/phosphatase"/>
</dbReference>
<dbReference type="SUPFAM" id="SSF56219">
    <property type="entry name" value="DNase I-like"/>
    <property type="match status" value="1"/>
</dbReference>
<dbReference type="InterPro" id="IPR036691">
    <property type="entry name" value="Endo/exonu/phosph_ase_sf"/>
</dbReference>
<reference evidence="3" key="1">
    <citation type="journal article" date="2020" name="J Insects Food Feed">
        <title>The yellow mealworm (Tenebrio molitor) genome: a resource for the emerging insects as food and feed industry.</title>
        <authorList>
            <person name="Eriksson T."/>
            <person name="Andere A."/>
            <person name="Kelstrup H."/>
            <person name="Emery V."/>
            <person name="Picard C."/>
        </authorList>
    </citation>
    <scope>NUCLEOTIDE SEQUENCE</scope>
    <source>
        <strain evidence="3">Stoneville</strain>
        <tissue evidence="3">Whole head</tissue>
    </source>
</reference>
<evidence type="ECO:0000313" key="4">
    <source>
        <dbReference type="Proteomes" id="UP000719412"/>
    </source>
</evidence>
<dbReference type="EMBL" id="JABDTM020027744">
    <property type="protein sequence ID" value="KAH0810048.1"/>
    <property type="molecule type" value="Genomic_DNA"/>
</dbReference>
<proteinExistence type="predicted"/>
<feature type="compositionally biased region" description="Basic and acidic residues" evidence="1">
    <location>
        <begin position="213"/>
        <end position="234"/>
    </location>
</feature>
<gene>
    <name evidence="3" type="ORF">GEV33_012743</name>
</gene>
<dbReference type="Pfam" id="PF14529">
    <property type="entry name" value="Exo_endo_phos_2"/>
    <property type="match status" value="1"/>
</dbReference>
<evidence type="ECO:0000256" key="1">
    <source>
        <dbReference type="SAM" id="MobiDB-lite"/>
    </source>
</evidence>
<dbReference type="GO" id="GO:0003824">
    <property type="term" value="F:catalytic activity"/>
    <property type="evidence" value="ECO:0007669"/>
    <property type="project" value="InterPro"/>
</dbReference>
<feature type="domain" description="Endonuclease/exonuclease/phosphatase" evidence="2">
    <location>
        <begin position="346"/>
        <end position="478"/>
    </location>
</feature>
<feature type="region of interest" description="Disordered" evidence="1">
    <location>
        <begin position="177"/>
        <end position="236"/>
    </location>
</feature>
<comment type="caution">
    <text evidence="3">The sequence shown here is derived from an EMBL/GenBank/DDBJ whole genome shotgun (WGS) entry which is preliminary data.</text>
</comment>
<keyword evidence="4" id="KW-1185">Reference proteome</keyword>
<accession>A0A8J6HA81</accession>
<protein>
    <recommendedName>
        <fullName evidence="2">Endonuclease/exonuclease/phosphatase domain-containing protein</fullName>
    </recommendedName>
</protein>
<feature type="compositionally biased region" description="Basic and acidic residues" evidence="1">
    <location>
        <begin position="487"/>
        <end position="504"/>
    </location>
</feature>
<evidence type="ECO:0000313" key="3">
    <source>
        <dbReference type="EMBL" id="KAH0810048.1"/>
    </source>
</evidence>
<feature type="region of interest" description="Disordered" evidence="1">
    <location>
        <begin position="477"/>
        <end position="560"/>
    </location>
</feature>